<dbReference type="GO" id="GO:0016042">
    <property type="term" value="P:lipid catabolic process"/>
    <property type="evidence" value="ECO:0007669"/>
    <property type="project" value="UniProtKB-UniRule"/>
</dbReference>
<dbReference type="Gene3D" id="3.40.1090.10">
    <property type="entry name" value="Cytosolic phospholipase A2 catalytic domain"/>
    <property type="match status" value="1"/>
</dbReference>
<evidence type="ECO:0000259" key="3">
    <source>
        <dbReference type="PROSITE" id="PS51635"/>
    </source>
</evidence>
<protein>
    <submittedName>
        <fullName evidence="4">Predicted acylesterase/phospholipase RssA, contains patatin domain</fullName>
    </submittedName>
</protein>
<dbReference type="InterPro" id="IPR002641">
    <property type="entry name" value="PNPLA_dom"/>
</dbReference>
<dbReference type="GO" id="GO:0016787">
    <property type="term" value="F:hydrolase activity"/>
    <property type="evidence" value="ECO:0007669"/>
    <property type="project" value="UniProtKB-UniRule"/>
</dbReference>
<dbReference type="InterPro" id="IPR016035">
    <property type="entry name" value="Acyl_Trfase/lysoPLipase"/>
</dbReference>
<reference evidence="5" key="1">
    <citation type="submission" date="2016-10" db="EMBL/GenBank/DDBJ databases">
        <authorList>
            <person name="Varghese N."/>
            <person name="Submissions S."/>
        </authorList>
    </citation>
    <scope>NUCLEOTIDE SEQUENCE [LARGE SCALE GENOMIC DNA]</scope>
    <source>
        <strain evidence="5">GAS369</strain>
    </source>
</reference>
<dbReference type="SUPFAM" id="SSF52151">
    <property type="entry name" value="FabD/lysophospholipase-like"/>
    <property type="match status" value="1"/>
</dbReference>
<keyword evidence="1 2" id="KW-0443">Lipid metabolism</keyword>
<feature type="short sequence motif" description="GXSXG" evidence="2">
    <location>
        <begin position="155"/>
        <end position="159"/>
    </location>
</feature>
<keyword evidence="5" id="KW-1185">Reference proteome</keyword>
<dbReference type="Pfam" id="PF01734">
    <property type="entry name" value="Patatin"/>
    <property type="match status" value="1"/>
</dbReference>
<dbReference type="EMBL" id="LT629750">
    <property type="protein sequence ID" value="SDT61472.1"/>
    <property type="molecule type" value="Genomic_DNA"/>
</dbReference>
<dbReference type="Proteomes" id="UP000243904">
    <property type="component" value="Chromosome I"/>
</dbReference>
<evidence type="ECO:0000256" key="2">
    <source>
        <dbReference type="PROSITE-ProRule" id="PRU01161"/>
    </source>
</evidence>
<evidence type="ECO:0000256" key="1">
    <source>
        <dbReference type="ARBA" id="ARBA00023098"/>
    </source>
</evidence>
<keyword evidence="2" id="KW-0378">Hydrolase</keyword>
<evidence type="ECO:0000313" key="5">
    <source>
        <dbReference type="Proteomes" id="UP000243904"/>
    </source>
</evidence>
<comment type="caution">
    <text evidence="2">Lacks conserved residue(s) required for the propagation of feature annotation.</text>
</comment>
<feature type="active site" description="Proton acceptor" evidence="2">
    <location>
        <position position="300"/>
    </location>
</feature>
<name>A0A1H2BTS1_9BRAD</name>
<feature type="short sequence motif" description="DGA/G" evidence="2">
    <location>
        <begin position="300"/>
        <end position="302"/>
    </location>
</feature>
<dbReference type="AlphaFoldDB" id="A0A1H2BTS1"/>
<keyword evidence="2" id="KW-0442">Lipid degradation</keyword>
<dbReference type="PROSITE" id="PS51635">
    <property type="entry name" value="PNPLA"/>
    <property type="match status" value="1"/>
</dbReference>
<feature type="active site" description="Nucleophile" evidence="2">
    <location>
        <position position="157"/>
    </location>
</feature>
<accession>A0A1H2BTS1</accession>
<proteinExistence type="predicted"/>
<organism evidence="4 5">
    <name type="scientific">Bradyrhizobium canariense</name>
    <dbReference type="NCBI Taxonomy" id="255045"/>
    <lineage>
        <taxon>Bacteria</taxon>
        <taxon>Pseudomonadati</taxon>
        <taxon>Pseudomonadota</taxon>
        <taxon>Alphaproteobacteria</taxon>
        <taxon>Hyphomicrobiales</taxon>
        <taxon>Nitrobacteraceae</taxon>
        <taxon>Bradyrhizobium</taxon>
    </lineage>
</organism>
<sequence>MVAVLIVRSRYRLIMRRAVRRTLDAFDCKRRAARFDALLRMFLFGLIGASAILTAGCATIAPRNVLPEASASQIELDGFHDIRFWGDAPDRDIQAIMMADESRAEARLSLPVERRQQAASFLAISGGADDGAFGAGLLVGWSDAGTRPAFDLVTGVSSGALIAPFAFLGREHDNQLREIFTKYGRKDIFTYNVSGLLEGAALADDAPLAKLIEKYVDAAFLQEIARERMKGRILLIGTTNLDTQRPVLWDMGRIAMSSNRDALALFRKILLASATLPGIFPPVRIHVRVGQQDYDELHVDGGVTRQVFIAPSISSYVAHNRKTGRLAARPRLYVIRNGKIDPEWQPVRENMLSITQRSIATLIKNQGIGDLYRIYSITKQDGIDFNLASIPSDFTETSDEPFDQRYMIALFNRGYDLGSHNYPWAKAPPGLELTTQAHN</sequence>
<gene>
    <name evidence="4" type="ORF">SAMN05444158_7518</name>
</gene>
<evidence type="ECO:0000313" key="4">
    <source>
        <dbReference type="EMBL" id="SDT61472.1"/>
    </source>
</evidence>
<feature type="domain" description="PNPLA" evidence="3">
    <location>
        <begin position="122"/>
        <end position="313"/>
    </location>
</feature>